<dbReference type="Gene3D" id="3.40.50.300">
    <property type="entry name" value="P-loop containing nucleotide triphosphate hydrolases"/>
    <property type="match status" value="2"/>
</dbReference>
<protein>
    <submittedName>
        <fullName evidence="2">Helicase-like protein</fullName>
    </submittedName>
</protein>
<organism evidence="2 3">
    <name type="scientific">Kushneria sinocarnis</name>
    <dbReference type="NCBI Taxonomy" id="595502"/>
    <lineage>
        <taxon>Bacteria</taxon>
        <taxon>Pseudomonadati</taxon>
        <taxon>Pseudomonadota</taxon>
        <taxon>Gammaproteobacteria</taxon>
        <taxon>Oceanospirillales</taxon>
        <taxon>Halomonadaceae</taxon>
        <taxon>Kushneria</taxon>
    </lineage>
</organism>
<dbReference type="RefSeq" id="WP_121170840.1">
    <property type="nucleotide sequence ID" value="NZ_RBIN01000001.1"/>
</dbReference>
<name>A0A420X190_9GAMM</name>
<accession>A0A420X190</accession>
<dbReference type="SUPFAM" id="SSF52540">
    <property type="entry name" value="P-loop containing nucleoside triphosphate hydrolases"/>
    <property type="match status" value="1"/>
</dbReference>
<proteinExistence type="predicted"/>
<keyword evidence="2" id="KW-0547">Nucleotide-binding</keyword>
<evidence type="ECO:0000259" key="1">
    <source>
        <dbReference type="PROSITE" id="PS51194"/>
    </source>
</evidence>
<keyword evidence="2" id="KW-0347">Helicase</keyword>
<feature type="domain" description="Helicase C-terminal" evidence="1">
    <location>
        <begin position="239"/>
        <end position="431"/>
    </location>
</feature>
<evidence type="ECO:0000313" key="3">
    <source>
        <dbReference type="Proteomes" id="UP000281975"/>
    </source>
</evidence>
<dbReference type="InterPro" id="IPR001650">
    <property type="entry name" value="Helicase_C-like"/>
</dbReference>
<sequence>MADLIRVEYARTGGSTTSNDMGMREMQARAFEKRNSQYLLLKAPPASGKSRALMFLGLDKLHRQGLHKVIVAVPEMSIGGSFGKTDLTRQGFFADWEIADQNNLCRAGSDKGKVEVFCRFMRQSEEHILVCTHATLRFAFDRLAPEEFDHTLVAIDEFHHVSADESNRLGALIDTLMNASSAHIVAMTGSYFRGDAAPILLPEDEERFDKVTYTYYEQLNGYRYLKSLGIGYHFYKNRYIDAVSEVLNPDQKTIVHIPNVNSGESTKDKYGEVDRILDILGNVEQQDATTGIFSVRHASGRLLKVANLVEDNSLQRPKVVEYLRQIKSADDMDIIIALGMAKEGFDWPWCEHVLTIGYRNSMTEIIQIIGRATRDNPGKVHAQFTNLIAQPDAEDDDVRISVNNMLKAITVSLLMEQVLAPSVTFKPRSRMQQGEPLEPGTVVIEDTAAPVSARLLDILNNGGKDDIVAALVQAPSVTTAAVVETTEPEVINQVELPKVIERLYPELDDNEREMLREGVLTSMLIRSGGGLFDEEDLPKDALIQEPTGVYNVDHNPGTTNDTAQEGVPLNGAAYDETPGTGSSSGNRQFVRMGDKFINIEHLNVDLIDRINPFQGAYEILSKSVTSSVLKTIQDTVIGSRVQMSEEEAVILWPGINEFVQQHGREPNLHSDNHIEVRYAEALAYIKHKKAERGRSMAS</sequence>
<dbReference type="GO" id="GO:0004386">
    <property type="term" value="F:helicase activity"/>
    <property type="evidence" value="ECO:0007669"/>
    <property type="project" value="UniProtKB-KW"/>
</dbReference>
<keyword evidence="3" id="KW-1185">Reference proteome</keyword>
<keyword evidence="2" id="KW-0067">ATP-binding</keyword>
<keyword evidence="2" id="KW-0378">Hydrolase</keyword>
<dbReference type="OrthoDB" id="9803860at2"/>
<dbReference type="AlphaFoldDB" id="A0A420X190"/>
<dbReference type="InterPro" id="IPR027417">
    <property type="entry name" value="P-loop_NTPase"/>
</dbReference>
<reference evidence="2 3" key="1">
    <citation type="submission" date="2018-10" db="EMBL/GenBank/DDBJ databases">
        <title>Genomic Encyclopedia of Type Strains, Phase IV (KMG-IV): sequencing the most valuable type-strain genomes for metagenomic binning, comparative biology and taxonomic classification.</title>
        <authorList>
            <person name="Goeker M."/>
        </authorList>
    </citation>
    <scope>NUCLEOTIDE SEQUENCE [LARGE SCALE GENOMIC DNA]</scope>
    <source>
        <strain evidence="2 3">DSM 23229</strain>
    </source>
</reference>
<evidence type="ECO:0000313" key="2">
    <source>
        <dbReference type="EMBL" id="RKR07626.1"/>
    </source>
</evidence>
<dbReference type="Proteomes" id="UP000281975">
    <property type="component" value="Unassembled WGS sequence"/>
</dbReference>
<dbReference type="PROSITE" id="PS51194">
    <property type="entry name" value="HELICASE_CTER"/>
    <property type="match status" value="1"/>
</dbReference>
<dbReference type="Pfam" id="PF00271">
    <property type="entry name" value="Helicase_C"/>
    <property type="match status" value="1"/>
</dbReference>
<gene>
    <name evidence="2" type="ORF">C7446_0442</name>
</gene>
<dbReference type="EMBL" id="RBIN01000001">
    <property type="protein sequence ID" value="RKR07626.1"/>
    <property type="molecule type" value="Genomic_DNA"/>
</dbReference>
<comment type="caution">
    <text evidence="2">The sequence shown here is derived from an EMBL/GenBank/DDBJ whole genome shotgun (WGS) entry which is preliminary data.</text>
</comment>